<evidence type="ECO:0000256" key="2">
    <source>
        <dbReference type="ARBA" id="ARBA00022729"/>
    </source>
</evidence>
<dbReference type="InterPro" id="IPR018044">
    <property type="entry name" value="Peptidase_S11"/>
</dbReference>
<evidence type="ECO:0000259" key="9">
    <source>
        <dbReference type="Pfam" id="PF00768"/>
    </source>
</evidence>
<evidence type="ECO:0000256" key="4">
    <source>
        <dbReference type="ARBA" id="ARBA00022960"/>
    </source>
</evidence>
<protein>
    <submittedName>
        <fullName evidence="10">D-alanyl-D-alanine carboxypeptidase family protein</fullName>
        <ecNumber evidence="10">3.4.-.-</ecNumber>
    </submittedName>
</protein>
<name>A0ABU3NY50_9FIRM</name>
<evidence type="ECO:0000256" key="6">
    <source>
        <dbReference type="ARBA" id="ARBA00023316"/>
    </source>
</evidence>
<accession>A0ABU3NY50</accession>
<feature type="domain" description="Peptidase S11 D-alanyl-D-alanine carboxypeptidase A N-terminal" evidence="9">
    <location>
        <begin position="25"/>
        <end position="250"/>
    </location>
</feature>
<dbReference type="SUPFAM" id="SSF56601">
    <property type="entry name" value="beta-lactamase/transpeptidase-like"/>
    <property type="match status" value="1"/>
</dbReference>
<evidence type="ECO:0000256" key="8">
    <source>
        <dbReference type="SAM" id="SignalP"/>
    </source>
</evidence>
<evidence type="ECO:0000313" key="11">
    <source>
        <dbReference type="Proteomes" id="UP001254848"/>
    </source>
</evidence>
<dbReference type="PRINTS" id="PR00725">
    <property type="entry name" value="DADACBPTASE1"/>
</dbReference>
<dbReference type="PANTHER" id="PTHR21581:SF33">
    <property type="entry name" value="D-ALANYL-D-ALANINE CARBOXYPEPTIDASE DACB"/>
    <property type="match status" value="1"/>
</dbReference>
<keyword evidence="6" id="KW-0961">Cell wall biogenesis/degradation</keyword>
<reference evidence="10 11" key="1">
    <citation type="submission" date="2023-07" db="EMBL/GenBank/DDBJ databases">
        <title>The novel representative of Negativicutes class, Anaeroselena agilis gen. nov. sp. nov.</title>
        <authorList>
            <person name="Prokofeva M.I."/>
            <person name="Elcheninov A.G."/>
            <person name="Klyukina A."/>
            <person name="Kublanov I.V."/>
            <person name="Frolov E.N."/>
            <person name="Podosokorskaya O.A."/>
        </authorList>
    </citation>
    <scope>NUCLEOTIDE SEQUENCE [LARGE SCALE GENOMIC DNA]</scope>
    <source>
        <strain evidence="10 11">4137-cl</strain>
    </source>
</reference>
<dbReference type="Proteomes" id="UP001254848">
    <property type="component" value="Unassembled WGS sequence"/>
</dbReference>
<dbReference type="EC" id="3.4.-.-" evidence="10"/>
<evidence type="ECO:0000256" key="3">
    <source>
        <dbReference type="ARBA" id="ARBA00022801"/>
    </source>
</evidence>
<feature type="signal peptide" evidence="8">
    <location>
        <begin position="1"/>
        <end position="22"/>
    </location>
</feature>
<keyword evidence="11" id="KW-1185">Reference proteome</keyword>
<dbReference type="InterPro" id="IPR012338">
    <property type="entry name" value="Beta-lactam/transpept-like"/>
</dbReference>
<evidence type="ECO:0000256" key="7">
    <source>
        <dbReference type="RuleBase" id="RU004016"/>
    </source>
</evidence>
<evidence type="ECO:0000256" key="1">
    <source>
        <dbReference type="ARBA" id="ARBA00007164"/>
    </source>
</evidence>
<dbReference type="RefSeq" id="WP_413780227.1">
    <property type="nucleotide sequence ID" value="NZ_JAUOZS010000001.1"/>
</dbReference>
<feature type="chain" id="PRO_5046157903" evidence="8">
    <location>
        <begin position="23"/>
        <end position="273"/>
    </location>
</feature>
<keyword evidence="5" id="KW-0573">Peptidoglycan synthesis</keyword>
<keyword evidence="3 10" id="KW-0378">Hydrolase</keyword>
<dbReference type="EMBL" id="JAUOZS010000001">
    <property type="protein sequence ID" value="MDT8901723.1"/>
    <property type="molecule type" value="Genomic_DNA"/>
</dbReference>
<dbReference type="Pfam" id="PF00768">
    <property type="entry name" value="Peptidase_S11"/>
    <property type="match status" value="1"/>
</dbReference>
<dbReference type="GO" id="GO:0004180">
    <property type="term" value="F:carboxypeptidase activity"/>
    <property type="evidence" value="ECO:0007669"/>
    <property type="project" value="UniProtKB-KW"/>
</dbReference>
<evidence type="ECO:0000256" key="5">
    <source>
        <dbReference type="ARBA" id="ARBA00022984"/>
    </source>
</evidence>
<keyword evidence="10" id="KW-0121">Carboxypeptidase</keyword>
<dbReference type="InterPro" id="IPR001967">
    <property type="entry name" value="Peptidase_S11_N"/>
</dbReference>
<dbReference type="PANTHER" id="PTHR21581">
    <property type="entry name" value="D-ALANYL-D-ALANINE CARBOXYPEPTIDASE"/>
    <property type="match status" value="1"/>
</dbReference>
<sequence>MRRRVVPLILILVFLWQTVVLAASPAPKVDAEAAVLMVAGTKRILYAINPDAIMYPASTTKIMTALVALERGKADSVVTVSGSAAGCEGSSLELREGDRLSLRDLLYGMMLVSGNDAAEAVAEHVAGSVPAFVDLMNARTEKLGLINTHFANPHGLPDPRNHYSSARDLALITAQALQNPEFARIVATREYAVPFKNRAPVSVSNTNKLLKTYPGASGVKTGYTQAAGDCLVASARRGGVQLVVVLLNDDERWADAAKLLDYGFAAIAAGAGR</sequence>
<gene>
    <name evidence="10" type="ORF">Q4T40_10750</name>
</gene>
<organism evidence="10 11">
    <name type="scientific">Anaeroselena agilis</name>
    <dbReference type="NCBI Taxonomy" id="3063788"/>
    <lineage>
        <taxon>Bacteria</taxon>
        <taxon>Bacillati</taxon>
        <taxon>Bacillota</taxon>
        <taxon>Negativicutes</taxon>
        <taxon>Acetonemataceae</taxon>
        <taxon>Anaeroselena</taxon>
    </lineage>
</organism>
<keyword evidence="4" id="KW-0133">Cell shape</keyword>
<proteinExistence type="inferred from homology"/>
<keyword evidence="2 8" id="KW-0732">Signal</keyword>
<evidence type="ECO:0000313" key="10">
    <source>
        <dbReference type="EMBL" id="MDT8901723.1"/>
    </source>
</evidence>
<dbReference type="Gene3D" id="3.40.710.10">
    <property type="entry name" value="DD-peptidase/beta-lactamase superfamily"/>
    <property type="match status" value="1"/>
</dbReference>
<comment type="caution">
    <text evidence="10">The sequence shown here is derived from an EMBL/GenBank/DDBJ whole genome shotgun (WGS) entry which is preliminary data.</text>
</comment>
<comment type="similarity">
    <text evidence="1 7">Belongs to the peptidase S11 family.</text>
</comment>
<keyword evidence="10" id="KW-0645">Protease</keyword>